<dbReference type="AlphaFoldDB" id="A0A839GU75"/>
<dbReference type="Proteomes" id="UP000563094">
    <property type="component" value="Unassembled WGS sequence"/>
</dbReference>
<dbReference type="EMBL" id="JACJIQ010000012">
    <property type="protein sequence ID" value="MBA9078346.1"/>
    <property type="molecule type" value="Genomic_DNA"/>
</dbReference>
<keyword evidence="3" id="KW-1185">Reference proteome</keyword>
<protein>
    <submittedName>
        <fullName evidence="2">Uncharacterized protein</fullName>
    </submittedName>
</protein>
<sequence length="30" mass="3597">MTYILLKWEKYILVNTSLFTLVSIFVSLFN</sequence>
<evidence type="ECO:0000256" key="1">
    <source>
        <dbReference type="SAM" id="Phobius"/>
    </source>
</evidence>
<evidence type="ECO:0000313" key="2">
    <source>
        <dbReference type="EMBL" id="MBA9078346.1"/>
    </source>
</evidence>
<evidence type="ECO:0000313" key="3">
    <source>
        <dbReference type="Proteomes" id="UP000563094"/>
    </source>
</evidence>
<organism evidence="2 3">
    <name type="scientific">Rufibacter quisquiliarum</name>
    <dbReference type="NCBI Taxonomy" id="1549639"/>
    <lineage>
        <taxon>Bacteria</taxon>
        <taxon>Pseudomonadati</taxon>
        <taxon>Bacteroidota</taxon>
        <taxon>Cytophagia</taxon>
        <taxon>Cytophagales</taxon>
        <taxon>Hymenobacteraceae</taxon>
        <taxon>Rufibacter</taxon>
    </lineage>
</organism>
<keyword evidence="1" id="KW-0472">Membrane</keyword>
<proteinExistence type="predicted"/>
<keyword evidence="1" id="KW-0812">Transmembrane</keyword>
<feature type="transmembrane region" description="Helical" evidence="1">
    <location>
        <begin position="12"/>
        <end position="29"/>
    </location>
</feature>
<keyword evidence="1" id="KW-1133">Transmembrane helix</keyword>
<accession>A0A839GU75</accession>
<name>A0A839GU75_9BACT</name>
<reference evidence="2 3" key="1">
    <citation type="submission" date="2020-08" db="EMBL/GenBank/DDBJ databases">
        <title>Genomic Encyclopedia of Type Strains, Phase IV (KMG-IV): sequencing the most valuable type-strain genomes for metagenomic binning, comparative biology and taxonomic classification.</title>
        <authorList>
            <person name="Goeker M."/>
        </authorList>
    </citation>
    <scope>NUCLEOTIDE SEQUENCE [LARGE SCALE GENOMIC DNA]</scope>
    <source>
        <strain evidence="2 3">DSM 29854</strain>
    </source>
</reference>
<gene>
    <name evidence="2" type="ORF">FHS90_003072</name>
</gene>
<comment type="caution">
    <text evidence="2">The sequence shown here is derived from an EMBL/GenBank/DDBJ whole genome shotgun (WGS) entry which is preliminary data.</text>
</comment>